<reference evidence="2 3" key="1">
    <citation type="submission" date="2019-09" db="EMBL/GenBank/DDBJ databases">
        <title>Screening of Novel Bioactive Compounds from Soil-Associated.</title>
        <authorList>
            <person name="Zhao S."/>
        </authorList>
    </citation>
    <scope>NUCLEOTIDE SEQUENCE [LARGE SCALE GENOMIC DNA]</scope>
    <source>
        <strain evidence="2 3">HIT-DPA4</strain>
    </source>
</reference>
<dbReference type="EMBL" id="VZRB01000089">
    <property type="protein sequence ID" value="KAB1138862.1"/>
    <property type="molecule type" value="Genomic_DNA"/>
</dbReference>
<comment type="caution">
    <text evidence="2">The sequence shown here is derived from an EMBL/GenBank/DDBJ whole genome shotgun (WGS) entry which is preliminary data.</text>
</comment>
<feature type="region of interest" description="Disordered" evidence="1">
    <location>
        <begin position="173"/>
        <end position="225"/>
    </location>
</feature>
<protein>
    <recommendedName>
        <fullName evidence="4">Nitroreductase</fullName>
    </recommendedName>
</protein>
<sequence length="225" mass="24366">MSAEPLTAQAAAQLIRDAVAAPSMHNAQPWRFRFFTSTRTLHLRSDPNRAMPHADPDGRGLHLGCGAALFNLRVAATQAGWEPVTATLPNPADPQLLATVRPVRPSQVGRDDLAALYPAIQRRHTSRCPFTEEEIPEAIRAGLCGAALMEGARLVFPEAWHLQTLLDLIDDAEGRNAPTPRSPGFPRTWSAGRTSTTASRPPKGSAYAFGPRKRDGRAPGTRLRG</sequence>
<evidence type="ECO:0008006" key="4">
    <source>
        <dbReference type="Google" id="ProtNLM"/>
    </source>
</evidence>
<dbReference type="AlphaFoldDB" id="A0A643JTX2"/>
<dbReference type="SUPFAM" id="SSF55469">
    <property type="entry name" value="FMN-dependent nitroreductase-like"/>
    <property type="match status" value="1"/>
</dbReference>
<accession>A0A643JTX2</accession>
<dbReference type="InterPro" id="IPR000415">
    <property type="entry name" value="Nitroreductase-like"/>
</dbReference>
<keyword evidence="3" id="KW-1185">Reference proteome</keyword>
<dbReference type="GO" id="GO:0016491">
    <property type="term" value="F:oxidoreductase activity"/>
    <property type="evidence" value="ECO:0007669"/>
    <property type="project" value="InterPro"/>
</dbReference>
<name>A0A643JTX2_9ACTN</name>
<evidence type="ECO:0000256" key="1">
    <source>
        <dbReference type="SAM" id="MobiDB-lite"/>
    </source>
</evidence>
<proteinExistence type="predicted"/>
<gene>
    <name evidence="2" type="ORF">F7R91_41665</name>
</gene>
<evidence type="ECO:0000313" key="3">
    <source>
        <dbReference type="Proteomes" id="UP000442707"/>
    </source>
</evidence>
<dbReference type="Proteomes" id="UP000442707">
    <property type="component" value="Unassembled WGS sequence"/>
</dbReference>
<evidence type="ECO:0000313" key="2">
    <source>
        <dbReference type="EMBL" id="KAB1138862.1"/>
    </source>
</evidence>
<dbReference type="RefSeq" id="WP_150959069.1">
    <property type="nucleotide sequence ID" value="NZ_VZRB01000089.1"/>
</dbReference>
<dbReference type="Gene3D" id="3.40.109.10">
    <property type="entry name" value="NADH Oxidase"/>
    <property type="match status" value="1"/>
</dbReference>
<organism evidence="2 3">
    <name type="scientific">Streptomyces luteolifulvus</name>
    <dbReference type="NCBI Taxonomy" id="2615112"/>
    <lineage>
        <taxon>Bacteria</taxon>
        <taxon>Bacillati</taxon>
        <taxon>Actinomycetota</taxon>
        <taxon>Actinomycetes</taxon>
        <taxon>Kitasatosporales</taxon>
        <taxon>Streptomycetaceae</taxon>
        <taxon>Streptomyces</taxon>
    </lineage>
</organism>